<dbReference type="OrthoDB" id="263971at2"/>
<evidence type="ECO:0000313" key="1">
    <source>
        <dbReference type="EMBL" id="OWK39741.1"/>
    </source>
</evidence>
<dbReference type="PANTHER" id="PTHR34613:SF1">
    <property type="entry name" value="SLL6017 PROTEIN"/>
    <property type="match status" value="1"/>
</dbReference>
<evidence type="ECO:0008006" key="3">
    <source>
        <dbReference type="Google" id="ProtNLM"/>
    </source>
</evidence>
<gene>
    <name evidence="1" type="ORF">FRUB_05631</name>
</gene>
<dbReference type="AlphaFoldDB" id="A0A225DDW3"/>
<keyword evidence="2" id="KW-1185">Reference proteome</keyword>
<name>A0A225DDW3_9BACT</name>
<comment type="caution">
    <text evidence="1">The sequence shown here is derived from an EMBL/GenBank/DDBJ whole genome shotgun (WGS) entry which is preliminary data.</text>
</comment>
<dbReference type="EMBL" id="NIDE01000009">
    <property type="protein sequence ID" value="OWK39741.1"/>
    <property type="molecule type" value="Genomic_DNA"/>
</dbReference>
<organism evidence="1 2">
    <name type="scientific">Fimbriiglobus ruber</name>
    <dbReference type="NCBI Taxonomy" id="1908690"/>
    <lineage>
        <taxon>Bacteria</taxon>
        <taxon>Pseudomonadati</taxon>
        <taxon>Planctomycetota</taxon>
        <taxon>Planctomycetia</taxon>
        <taxon>Gemmatales</taxon>
        <taxon>Gemmataceae</taxon>
        <taxon>Fimbriiglobus</taxon>
    </lineage>
</organism>
<dbReference type="RefSeq" id="WP_088256606.1">
    <property type="nucleotide sequence ID" value="NZ_NIDE01000009.1"/>
</dbReference>
<evidence type="ECO:0000313" key="2">
    <source>
        <dbReference type="Proteomes" id="UP000214646"/>
    </source>
</evidence>
<dbReference type="PANTHER" id="PTHR34613">
    <property type="entry name" value="SLL0800 PROTEIN"/>
    <property type="match status" value="1"/>
</dbReference>
<protein>
    <recommendedName>
        <fullName evidence="3">DUF4351 domain-containing protein</fullName>
    </recommendedName>
</protein>
<sequence length="288" mass="31757">MSKPFDATSKDLLETDPAGWVRYLTRADPQGAVRVVDADVSTVTADADKVIRVDGPTPGLLHLEFQANADAWLVPRLLGYNTLLYNRHQVFVSTYVVLLRSFSGASALTGRWPISPPFGPRWEFKYTVIRIWECSPTDFLTGSLALIPLAPLTARDPAALPEIVNRMGDRIRVDADRPLAAKLWASTYVLLGLRYDTDIIDRLLEGVLQMEESTTYQALLARGEARGMTLGRLVEVRAILARQGSKRFGPLPPTVAAALEGITDLGHLEGLADRILDVHSWDELLSTP</sequence>
<reference evidence="2" key="1">
    <citation type="submission" date="2017-06" db="EMBL/GenBank/DDBJ databases">
        <title>Genome analysis of Fimbriiglobus ruber SP5, the first member of the order Planctomycetales with confirmed chitinolytic capability.</title>
        <authorList>
            <person name="Ravin N.V."/>
            <person name="Rakitin A.L."/>
            <person name="Ivanova A.A."/>
            <person name="Beletsky A.V."/>
            <person name="Kulichevskaya I.S."/>
            <person name="Mardanov A.V."/>
            <person name="Dedysh S.N."/>
        </authorList>
    </citation>
    <scope>NUCLEOTIDE SEQUENCE [LARGE SCALE GENOMIC DNA]</scope>
    <source>
        <strain evidence="2">SP5</strain>
    </source>
</reference>
<dbReference type="Proteomes" id="UP000214646">
    <property type="component" value="Unassembled WGS sequence"/>
</dbReference>
<accession>A0A225DDW3</accession>
<proteinExistence type="predicted"/>